<keyword evidence="3" id="KW-1185">Reference proteome</keyword>
<evidence type="ECO:0000313" key="2">
    <source>
        <dbReference type="EMBL" id="KAJ5598628.1"/>
    </source>
</evidence>
<dbReference type="EMBL" id="JAQJAE010000004">
    <property type="protein sequence ID" value="KAJ5598628.1"/>
    <property type="molecule type" value="Genomic_DNA"/>
</dbReference>
<accession>A0AAD6E0Z3</accession>
<proteinExistence type="predicted"/>
<dbReference type="AlphaFoldDB" id="A0AAD6E0Z3"/>
<gene>
    <name evidence="2" type="ORF">N7537_008712</name>
</gene>
<dbReference type="Proteomes" id="UP001213799">
    <property type="component" value="Unassembled WGS sequence"/>
</dbReference>
<dbReference type="RefSeq" id="XP_056751842.1">
    <property type="nucleotide sequence ID" value="XM_056899766.1"/>
</dbReference>
<protein>
    <submittedName>
        <fullName evidence="2">Uncharacterized protein</fullName>
    </submittedName>
</protein>
<sequence>MQRSRRNTVINANVSSTERTSKRTTKVPCLRTQTCILVAGGILRDYSIEGYNYDWHSKPIATEPGDSNLYRLKHLQTQIQNLHRTFQAYNHQIERSGSRRESVTITYTQFLEFSDATNSSNDGSSAIQMNEIASTMTQARKQRKHSQ</sequence>
<evidence type="ECO:0000313" key="3">
    <source>
        <dbReference type="Proteomes" id="UP001213799"/>
    </source>
</evidence>
<dbReference type="GeneID" id="81590008"/>
<feature type="region of interest" description="Disordered" evidence="1">
    <location>
        <begin position="1"/>
        <end position="24"/>
    </location>
</feature>
<organism evidence="2 3">
    <name type="scientific">Penicillium hordei</name>
    <dbReference type="NCBI Taxonomy" id="40994"/>
    <lineage>
        <taxon>Eukaryota</taxon>
        <taxon>Fungi</taxon>
        <taxon>Dikarya</taxon>
        <taxon>Ascomycota</taxon>
        <taxon>Pezizomycotina</taxon>
        <taxon>Eurotiomycetes</taxon>
        <taxon>Eurotiomycetidae</taxon>
        <taxon>Eurotiales</taxon>
        <taxon>Aspergillaceae</taxon>
        <taxon>Penicillium</taxon>
    </lineage>
</organism>
<evidence type="ECO:0000256" key="1">
    <source>
        <dbReference type="SAM" id="MobiDB-lite"/>
    </source>
</evidence>
<name>A0AAD6E0Z3_9EURO</name>
<reference evidence="2" key="1">
    <citation type="journal article" date="2023" name="IMA Fungus">
        <title>Comparative genomic study of the Penicillium genus elucidates a diverse pangenome and 15 lateral gene transfer events.</title>
        <authorList>
            <person name="Petersen C."/>
            <person name="Sorensen T."/>
            <person name="Nielsen M.R."/>
            <person name="Sondergaard T.E."/>
            <person name="Sorensen J.L."/>
            <person name="Fitzpatrick D.A."/>
            <person name="Frisvad J.C."/>
            <person name="Nielsen K.L."/>
        </authorList>
    </citation>
    <scope>NUCLEOTIDE SEQUENCE</scope>
    <source>
        <strain evidence="2">IBT 12815</strain>
    </source>
</reference>
<reference evidence="2" key="2">
    <citation type="submission" date="2023-01" db="EMBL/GenBank/DDBJ databases">
        <authorList>
            <person name="Petersen C."/>
        </authorList>
    </citation>
    <scope>NUCLEOTIDE SEQUENCE</scope>
    <source>
        <strain evidence="2">IBT 12815</strain>
    </source>
</reference>
<comment type="caution">
    <text evidence="2">The sequence shown here is derived from an EMBL/GenBank/DDBJ whole genome shotgun (WGS) entry which is preliminary data.</text>
</comment>